<dbReference type="PANTHER" id="PTHR30160:SF15">
    <property type="entry name" value="GLYCOSYLTRANSFERASE HI_0523-RELATED"/>
    <property type="match status" value="1"/>
</dbReference>
<keyword evidence="2 3" id="KW-0808">Transferase</keyword>
<evidence type="ECO:0000256" key="1">
    <source>
        <dbReference type="ARBA" id="ARBA00022676"/>
    </source>
</evidence>
<dbReference type="RefSeq" id="WP_131331509.1">
    <property type="nucleotide sequence ID" value="NZ_CP044016.1"/>
</dbReference>
<evidence type="ECO:0000313" key="3">
    <source>
        <dbReference type="EMBL" id="QES90526.1"/>
    </source>
</evidence>
<dbReference type="GO" id="GO:0009244">
    <property type="term" value="P:lipopolysaccharide core region biosynthetic process"/>
    <property type="evidence" value="ECO:0007669"/>
    <property type="project" value="TreeGrafter"/>
</dbReference>
<dbReference type="GO" id="GO:0005829">
    <property type="term" value="C:cytosol"/>
    <property type="evidence" value="ECO:0007669"/>
    <property type="project" value="TreeGrafter"/>
</dbReference>
<dbReference type="OrthoDB" id="9797795at2"/>
<proteinExistence type="predicted"/>
<gene>
    <name evidence="3" type="ORF">E0W69_018305</name>
</gene>
<dbReference type="Gene3D" id="3.40.50.2000">
    <property type="entry name" value="Glycogen Phosphorylase B"/>
    <property type="match status" value="2"/>
</dbReference>
<dbReference type="PANTHER" id="PTHR30160">
    <property type="entry name" value="TETRAACYLDISACCHARIDE 4'-KINASE-RELATED"/>
    <property type="match status" value="1"/>
</dbReference>
<sequence>MELKSILISRTDSIGDVVLTLPLAYILKQNYPNAVIGFLGKKYTQPVIETCTYVDQFIDLDDFMQNEVTIKGQKIDCIIHVLPKSAIAKRAKSLKIPIRIGTKNRLYHWWTCNKLIKLSRKNSDLHESQLNIQLLSTLVKKVDYPLSEISQMPIMTRIQNLDSNFSHLLSSDKKNIILHPKSQGSAREWPIEEYIQLIQNLDPNKYKIFVSGTEKERAQLDTLFNTAGNWVTDICGKMPLGQFIAFIQKADALVACSTGPLHIAASVGTHAIGIFIPIRPVHPGRWQPIGKNVDIVCPKLLPEKNNLESDANFYLNEIKNKEVQLLIMKY</sequence>
<dbReference type="GO" id="GO:0008713">
    <property type="term" value="F:ADP-heptose-lipopolysaccharide heptosyltransferase activity"/>
    <property type="evidence" value="ECO:0007669"/>
    <property type="project" value="TreeGrafter"/>
</dbReference>
<dbReference type="AlphaFoldDB" id="A0A5P2G3X4"/>
<dbReference type="InterPro" id="IPR002201">
    <property type="entry name" value="Glyco_trans_9"/>
</dbReference>
<keyword evidence="4" id="KW-1185">Reference proteome</keyword>
<protein>
    <submittedName>
        <fullName evidence="3">Glycosyltransferase family 9 protein</fullName>
    </submittedName>
</protein>
<dbReference type="InterPro" id="IPR051199">
    <property type="entry name" value="LPS_LOS_Heptosyltrfase"/>
</dbReference>
<dbReference type="Pfam" id="PF01075">
    <property type="entry name" value="Glyco_transf_9"/>
    <property type="match status" value="1"/>
</dbReference>
<evidence type="ECO:0000313" key="4">
    <source>
        <dbReference type="Proteomes" id="UP000292424"/>
    </source>
</evidence>
<reference evidence="3 4" key="1">
    <citation type="submission" date="2019-09" db="EMBL/GenBank/DDBJ databases">
        <title>Complete genome sequence of Arachidicoccus sp. B3-10 isolated from apple orchard soil.</title>
        <authorList>
            <person name="Kim H.S."/>
            <person name="Han K.-I."/>
            <person name="Suh M.K."/>
            <person name="Lee K.C."/>
            <person name="Eom M.K."/>
            <person name="Kim J.-S."/>
            <person name="Kang S.W."/>
            <person name="Sin Y."/>
            <person name="Lee J.-S."/>
        </authorList>
    </citation>
    <scope>NUCLEOTIDE SEQUENCE [LARGE SCALE GENOMIC DNA]</scope>
    <source>
        <strain evidence="3 4">B3-10</strain>
    </source>
</reference>
<dbReference type="SUPFAM" id="SSF53756">
    <property type="entry name" value="UDP-Glycosyltransferase/glycogen phosphorylase"/>
    <property type="match status" value="1"/>
</dbReference>
<dbReference type="CDD" id="cd03789">
    <property type="entry name" value="GT9_LPS_heptosyltransferase"/>
    <property type="match status" value="1"/>
</dbReference>
<accession>A0A5P2G3X4</accession>
<organism evidence="3 4">
    <name type="scientific">Rhizosphaericola mali</name>
    <dbReference type="NCBI Taxonomy" id="2545455"/>
    <lineage>
        <taxon>Bacteria</taxon>
        <taxon>Pseudomonadati</taxon>
        <taxon>Bacteroidota</taxon>
        <taxon>Chitinophagia</taxon>
        <taxon>Chitinophagales</taxon>
        <taxon>Chitinophagaceae</taxon>
        <taxon>Rhizosphaericola</taxon>
    </lineage>
</organism>
<name>A0A5P2G3X4_9BACT</name>
<evidence type="ECO:0000256" key="2">
    <source>
        <dbReference type="ARBA" id="ARBA00022679"/>
    </source>
</evidence>
<dbReference type="EMBL" id="CP044016">
    <property type="protein sequence ID" value="QES90526.1"/>
    <property type="molecule type" value="Genomic_DNA"/>
</dbReference>
<dbReference type="Proteomes" id="UP000292424">
    <property type="component" value="Chromosome"/>
</dbReference>
<dbReference type="KEGG" id="arac:E0W69_018305"/>
<keyword evidence="1" id="KW-0328">Glycosyltransferase</keyword>